<comment type="caution">
    <text evidence="2">The sequence shown here is derived from an EMBL/GenBank/DDBJ whole genome shotgun (WGS) entry which is preliminary data.</text>
</comment>
<accession>A0A1V9YSS4</accession>
<gene>
    <name evidence="2" type="ORF">ACHHYP_06626</name>
</gene>
<dbReference type="AlphaFoldDB" id="A0A1V9YSS4"/>
<sequence>MVALAVLAGCAYKNPASFSAIEISVADGTSSSTAGVVSASGTAINSVTTAAMVRESIADKDWNRDAGDACLDDSVFVTATKAPAPFIFNDNAFPGNIEYCQILNPGHETTGTLVVLGDSHADMSKARFVQLLQEATAKNEPFPTVVFKTRWGRAMLPCRPEFAANLEMLKVVKPQAVLFVIHWVQYLNPGAPSGTPASSPPPCCVVEHEQCKEQSAADVAEIFAQFEAGVAELTALGIKVYVVDQSPEYKQMNSGGWISGDNVKVPARISRAAWRTEMAWLLQPLHAAVKGANATLLDYADNYSKGDTLVLTDLEGYPVVAVEQHLSTNTARYHLSVLDQVITAARRA</sequence>
<keyword evidence="3" id="KW-1185">Reference proteome</keyword>
<dbReference type="EMBL" id="JNBR01001079">
    <property type="protein sequence ID" value="OQR88802.1"/>
    <property type="molecule type" value="Genomic_DNA"/>
</dbReference>
<dbReference type="Proteomes" id="UP000243579">
    <property type="component" value="Unassembled WGS sequence"/>
</dbReference>
<name>A0A1V9YSS4_ACHHY</name>
<reference evidence="2 3" key="1">
    <citation type="journal article" date="2014" name="Genome Biol. Evol.">
        <title>The secreted proteins of Achlya hypogyna and Thraustotheca clavata identify the ancestral oomycete secretome and reveal gene acquisitions by horizontal gene transfer.</title>
        <authorList>
            <person name="Misner I."/>
            <person name="Blouin N."/>
            <person name="Leonard G."/>
            <person name="Richards T.A."/>
            <person name="Lane C.E."/>
        </authorList>
    </citation>
    <scope>NUCLEOTIDE SEQUENCE [LARGE SCALE GENOMIC DNA]</scope>
    <source>
        <strain evidence="2 3">ATCC 48635</strain>
    </source>
</reference>
<protein>
    <recommendedName>
        <fullName evidence="1">SGNH domain-containing protein</fullName>
    </recommendedName>
</protein>
<feature type="domain" description="SGNH" evidence="1">
    <location>
        <begin position="95"/>
        <end position="332"/>
    </location>
</feature>
<proteinExistence type="predicted"/>
<evidence type="ECO:0000313" key="3">
    <source>
        <dbReference type="Proteomes" id="UP000243579"/>
    </source>
</evidence>
<dbReference type="Pfam" id="PF19040">
    <property type="entry name" value="SGNH"/>
    <property type="match status" value="1"/>
</dbReference>
<dbReference type="OrthoDB" id="78508at2759"/>
<organism evidence="2 3">
    <name type="scientific">Achlya hypogyna</name>
    <name type="common">Oomycete</name>
    <name type="synonym">Protoachlya hypogyna</name>
    <dbReference type="NCBI Taxonomy" id="1202772"/>
    <lineage>
        <taxon>Eukaryota</taxon>
        <taxon>Sar</taxon>
        <taxon>Stramenopiles</taxon>
        <taxon>Oomycota</taxon>
        <taxon>Saprolegniomycetes</taxon>
        <taxon>Saprolegniales</taxon>
        <taxon>Achlyaceae</taxon>
        <taxon>Achlya</taxon>
    </lineage>
</organism>
<dbReference type="InterPro" id="IPR043968">
    <property type="entry name" value="SGNH"/>
</dbReference>
<evidence type="ECO:0000313" key="2">
    <source>
        <dbReference type="EMBL" id="OQR88802.1"/>
    </source>
</evidence>
<evidence type="ECO:0000259" key="1">
    <source>
        <dbReference type="Pfam" id="PF19040"/>
    </source>
</evidence>